<proteinExistence type="inferred from homology"/>
<evidence type="ECO:0000256" key="5">
    <source>
        <dbReference type="RuleBase" id="RU004379"/>
    </source>
</evidence>
<dbReference type="EMBL" id="JADAQX010001415">
    <property type="protein sequence ID" value="KAF8817812.1"/>
    <property type="molecule type" value="Genomic_DNA"/>
</dbReference>
<keyword evidence="7" id="KW-0675">Receptor</keyword>
<dbReference type="Pfam" id="PF01027">
    <property type="entry name" value="Bax1-I"/>
    <property type="match status" value="1"/>
</dbReference>
<evidence type="ECO:0000256" key="6">
    <source>
        <dbReference type="SAM" id="MobiDB-lite"/>
    </source>
</evidence>
<protein>
    <submittedName>
        <fullName evidence="7">N-methyl-D-aspartate receptor-associated protein</fullName>
    </submittedName>
</protein>
<dbReference type="PANTHER" id="PTHR23291">
    <property type="entry name" value="BAX INHIBITOR-RELATED"/>
    <property type="match status" value="1"/>
</dbReference>
<keyword evidence="3 5" id="KW-1133">Transmembrane helix</keyword>
<feature type="transmembrane region" description="Helical" evidence="5">
    <location>
        <begin position="204"/>
        <end position="223"/>
    </location>
</feature>
<sequence length="269" mass="29878">MNPNSYYADDYAYGSRRSPNPSGASGYSHAHRADNYNDPSSQRADYETFPPPQAASSHRDDYAQNNAMPAGGNAYPPENPNGDGYDHESQSYYSSDKLTAACDVSIRHGFIRKVFSIVGIQLLFTFSVSLPFLLIASWGSFLILNYTWLLIIAFILVIVPMIVLSCFRGISRSFPQNYIMLFLLTFGMTIIVSIAGSVTAASSFAIAAGITAAVSIGLIIFAIQTRIDFTTNCWWKTSKIRIQHRRLRFCSYVSLPGYYQSLFVFVANP</sequence>
<reference evidence="7 8" key="1">
    <citation type="journal article" date="2020" name="bioRxiv">
        <title>Metabolic contributions of an alphaproteobacterial endosymbiont in the apicomplexan Cardiosporidium cionae.</title>
        <authorList>
            <person name="Hunter E.S."/>
            <person name="Paight C.J."/>
            <person name="Lane C.E."/>
        </authorList>
    </citation>
    <scope>NUCLEOTIDE SEQUENCE [LARGE SCALE GENOMIC DNA]</scope>
    <source>
        <strain evidence="7">ESH_2018</strain>
    </source>
</reference>
<evidence type="ECO:0000256" key="4">
    <source>
        <dbReference type="ARBA" id="ARBA00023136"/>
    </source>
</evidence>
<dbReference type="PANTHER" id="PTHR23291:SF47">
    <property type="entry name" value="TRANSMEMBRANE BAX INHIBITOR MOTIF CONTAINING 7"/>
    <property type="match status" value="1"/>
</dbReference>
<feature type="transmembrane region" description="Helical" evidence="5">
    <location>
        <begin position="146"/>
        <end position="167"/>
    </location>
</feature>
<dbReference type="Proteomes" id="UP000823046">
    <property type="component" value="Unassembled WGS sequence"/>
</dbReference>
<comment type="subcellular location">
    <subcellularLocation>
        <location evidence="1">Membrane</location>
        <topology evidence="1">Multi-pass membrane protein</topology>
    </subcellularLocation>
</comment>
<comment type="caution">
    <text evidence="7">The sequence shown here is derived from an EMBL/GenBank/DDBJ whole genome shotgun (WGS) entry which is preliminary data.</text>
</comment>
<name>A0ABQ7J3Y0_9APIC</name>
<evidence type="ECO:0000313" key="8">
    <source>
        <dbReference type="Proteomes" id="UP000823046"/>
    </source>
</evidence>
<evidence type="ECO:0000313" key="7">
    <source>
        <dbReference type="EMBL" id="KAF8817812.1"/>
    </source>
</evidence>
<feature type="region of interest" description="Disordered" evidence="6">
    <location>
        <begin position="1"/>
        <end position="87"/>
    </location>
</feature>
<evidence type="ECO:0000256" key="2">
    <source>
        <dbReference type="ARBA" id="ARBA00022692"/>
    </source>
</evidence>
<keyword evidence="4 5" id="KW-0472">Membrane</keyword>
<accession>A0ABQ7J3Y0</accession>
<feature type="transmembrane region" description="Helical" evidence="5">
    <location>
        <begin position="249"/>
        <end position="267"/>
    </location>
</feature>
<evidence type="ECO:0000256" key="1">
    <source>
        <dbReference type="ARBA" id="ARBA00004141"/>
    </source>
</evidence>
<feature type="transmembrane region" description="Helical" evidence="5">
    <location>
        <begin position="179"/>
        <end position="198"/>
    </location>
</feature>
<organism evidence="7 8">
    <name type="scientific">Cardiosporidium cionae</name>
    <dbReference type="NCBI Taxonomy" id="476202"/>
    <lineage>
        <taxon>Eukaryota</taxon>
        <taxon>Sar</taxon>
        <taxon>Alveolata</taxon>
        <taxon>Apicomplexa</taxon>
        <taxon>Aconoidasida</taxon>
        <taxon>Nephromycida</taxon>
        <taxon>Cardiosporidium</taxon>
    </lineage>
</organism>
<evidence type="ECO:0000256" key="3">
    <source>
        <dbReference type="ARBA" id="ARBA00022989"/>
    </source>
</evidence>
<comment type="similarity">
    <text evidence="5">Belongs to the BI1 family.</text>
</comment>
<feature type="transmembrane region" description="Helical" evidence="5">
    <location>
        <begin position="114"/>
        <end position="134"/>
    </location>
</feature>
<gene>
    <name evidence="7" type="ORF">IE077_000765</name>
</gene>
<keyword evidence="8" id="KW-1185">Reference proteome</keyword>
<keyword evidence="2 5" id="KW-0812">Transmembrane</keyword>
<dbReference type="InterPro" id="IPR006214">
    <property type="entry name" value="Bax_inhibitor_1-related"/>
</dbReference>